<comment type="caution">
    <text evidence="1">The sequence shown here is derived from an EMBL/GenBank/DDBJ whole genome shotgun (WGS) entry which is preliminary data.</text>
</comment>
<proteinExistence type="predicted"/>
<organism evidence="1 2">
    <name type="scientific">Chaenocephalus aceratus</name>
    <name type="common">Blackfin icefish</name>
    <name type="synonym">Chaenichthys aceratus</name>
    <dbReference type="NCBI Taxonomy" id="36190"/>
    <lineage>
        <taxon>Eukaryota</taxon>
        <taxon>Metazoa</taxon>
        <taxon>Chordata</taxon>
        <taxon>Craniata</taxon>
        <taxon>Vertebrata</taxon>
        <taxon>Euteleostomi</taxon>
        <taxon>Actinopterygii</taxon>
        <taxon>Neopterygii</taxon>
        <taxon>Teleostei</taxon>
        <taxon>Neoteleostei</taxon>
        <taxon>Acanthomorphata</taxon>
        <taxon>Eupercaria</taxon>
        <taxon>Perciformes</taxon>
        <taxon>Notothenioidei</taxon>
        <taxon>Channichthyidae</taxon>
        <taxon>Chaenocephalus</taxon>
    </lineage>
</organism>
<gene>
    <name evidence="1" type="ORF">KUCAC02_021306</name>
</gene>
<evidence type="ECO:0000313" key="2">
    <source>
        <dbReference type="Proteomes" id="UP001057452"/>
    </source>
</evidence>
<evidence type="ECO:0000313" key="1">
    <source>
        <dbReference type="EMBL" id="KAI4825626.1"/>
    </source>
</evidence>
<keyword evidence="2" id="KW-1185">Reference proteome</keyword>
<sequence>RARCWLDLAGARALARARSLAGWLLARSLLARARALAGSLAARSLARALALARSLAGARARAMLARMLLARARSRARARSLARSLAAARSLLARRARSLVARWLARSLARARWLARSLAGARSLLSFSPVLASPRVHKISTTLERKIVRDVSKNPRTSAKMIVADLASSGVDVSRNTVVRALRRGGLQGHRPRRTSLLKEWHIRARLRFAREHLK</sequence>
<protein>
    <submittedName>
        <fullName evidence="1">Uncharacterized protein</fullName>
    </submittedName>
</protein>
<dbReference type="EMBL" id="CM043790">
    <property type="protein sequence ID" value="KAI4825626.1"/>
    <property type="molecule type" value="Genomic_DNA"/>
</dbReference>
<feature type="non-terminal residue" evidence="1">
    <location>
        <position position="1"/>
    </location>
</feature>
<reference evidence="1" key="1">
    <citation type="submission" date="2022-05" db="EMBL/GenBank/DDBJ databases">
        <title>Chromosome-level genome of Chaenocephalus aceratus.</title>
        <authorList>
            <person name="Park H."/>
        </authorList>
    </citation>
    <scope>NUCLEOTIDE SEQUENCE</scope>
    <source>
        <strain evidence="1">KU_202001</strain>
    </source>
</reference>
<name>A0ACB9XG91_CHAAC</name>
<dbReference type="Proteomes" id="UP001057452">
    <property type="component" value="Chromosome 6"/>
</dbReference>
<accession>A0ACB9XG91</accession>
<feature type="non-terminal residue" evidence="1">
    <location>
        <position position="215"/>
    </location>
</feature>